<dbReference type="EMBL" id="JANPWB010000008">
    <property type="protein sequence ID" value="KAJ1162738.1"/>
    <property type="molecule type" value="Genomic_DNA"/>
</dbReference>
<organism evidence="2 3">
    <name type="scientific">Pleurodeles waltl</name>
    <name type="common">Iberian ribbed newt</name>
    <dbReference type="NCBI Taxonomy" id="8319"/>
    <lineage>
        <taxon>Eukaryota</taxon>
        <taxon>Metazoa</taxon>
        <taxon>Chordata</taxon>
        <taxon>Craniata</taxon>
        <taxon>Vertebrata</taxon>
        <taxon>Euteleostomi</taxon>
        <taxon>Amphibia</taxon>
        <taxon>Batrachia</taxon>
        <taxon>Caudata</taxon>
        <taxon>Salamandroidea</taxon>
        <taxon>Salamandridae</taxon>
        <taxon>Pleurodelinae</taxon>
        <taxon>Pleurodeles</taxon>
    </lineage>
</organism>
<evidence type="ECO:0000256" key="1">
    <source>
        <dbReference type="SAM" id="MobiDB-lite"/>
    </source>
</evidence>
<accession>A0AAV7SG69</accession>
<proteinExistence type="predicted"/>
<keyword evidence="3" id="KW-1185">Reference proteome</keyword>
<dbReference type="Proteomes" id="UP001066276">
    <property type="component" value="Chromosome 4_2"/>
</dbReference>
<feature type="region of interest" description="Disordered" evidence="1">
    <location>
        <begin position="36"/>
        <end position="101"/>
    </location>
</feature>
<sequence>MLCASAARHSEMKLKFLGRPGQDGGVSGHVRLRSAARASENSLATQEIDGPGCLEAETGAEELRMPRGGRGRPRQRETVSVAHGGLSRGPGAEWSAGRPGG</sequence>
<reference evidence="2" key="1">
    <citation type="journal article" date="2022" name="bioRxiv">
        <title>Sequencing and chromosome-scale assembly of the giantPleurodeles waltlgenome.</title>
        <authorList>
            <person name="Brown T."/>
            <person name="Elewa A."/>
            <person name="Iarovenko S."/>
            <person name="Subramanian E."/>
            <person name="Araus A.J."/>
            <person name="Petzold A."/>
            <person name="Susuki M."/>
            <person name="Suzuki K.-i.T."/>
            <person name="Hayashi T."/>
            <person name="Toyoda A."/>
            <person name="Oliveira C."/>
            <person name="Osipova E."/>
            <person name="Leigh N.D."/>
            <person name="Simon A."/>
            <person name="Yun M.H."/>
        </authorList>
    </citation>
    <scope>NUCLEOTIDE SEQUENCE</scope>
    <source>
        <strain evidence="2">20211129_DDA</strain>
        <tissue evidence="2">Liver</tissue>
    </source>
</reference>
<comment type="caution">
    <text evidence="2">The sequence shown here is derived from an EMBL/GenBank/DDBJ whole genome shotgun (WGS) entry which is preliminary data.</text>
</comment>
<evidence type="ECO:0000313" key="2">
    <source>
        <dbReference type="EMBL" id="KAJ1162738.1"/>
    </source>
</evidence>
<gene>
    <name evidence="2" type="ORF">NDU88_003204</name>
</gene>
<protein>
    <submittedName>
        <fullName evidence="2">Uncharacterized protein</fullName>
    </submittedName>
</protein>
<dbReference type="AlphaFoldDB" id="A0AAV7SG69"/>
<name>A0AAV7SG69_PLEWA</name>
<evidence type="ECO:0000313" key="3">
    <source>
        <dbReference type="Proteomes" id="UP001066276"/>
    </source>
</evidence>